<dbReference type="EMBL" id="JAOTML010000001">
    <property type="protein sequence ID" value="MCY3052423.1"/>
    <property type="molecule type" value="Genomic_DNA"/>
</dbReference>
<dbReference type="KEGG" id="aun:AWM73_05140"/>
<reference evidence="1" key="2">
    <citation type="submission" date="2022-09" db="EMBL/GenBank/DDBJ databases">
        <title>Aerococcus urinae taxonomy study.</title>
        <authorList>
            <person name="Christensen J."/>
            <person name="Senneby E."/>
        </authorList>
    </citation>
    <scope>NUCLEOTIDE SEQUENCE</scope>
    <source>
        <strain evidence="1">NLD-066-U95</strain>
    </source>
</reference>
<accession>A0A0X8FEM4</accession>
<dbReference type="Proteomes" id="UP001069145">
    <property type="component" value="Unassembled WGS sequence"/>
</dbReference>
<proteinExistence type="predicted"/>
<evidence type="ECO:0000313" key="4">
    <source>
        <dbReference type="Proteomes" id="UP001069145"/>
    </source>
</evidence>
<dbReference type="AlphaFoldDB" id="A0A0X8FEM4"/>
<name>A0A0X8FEM4_9LACT</name>
<organism evidence="2 3">
    <name type="scientific">Aerococcus urinae</name>
    <dbReference type="NCBI Taxonomy" id="1376"/>
    <lineage>
        <taxon>Bacteria</taxon>
        <taxon>Bacillati</taxon>
        <taxon>Bacillota</taxon>
        <taxon>Bacilli</taxon>
        <taxon>Lactobacillales</taxon>
        <taxon>Aerococcaceae</taxon>
        <taxon>Aerococcus</taxon>
    </lineage>
</organism>
<protein>
    <recommendedName>
        <fullName evidence="5">Peptidase C39-like domain-containing protein</fullName>
    </recommendedName>
</protein>
<gene>
    <name evidence="2" type="ORF">I6G68_04910</name>
    <name evidence="1" type="ORF">ODY43_00185</name>
</gene>
<keyword evidence="4" id="KW-1185">Reference proteome</keyword>
<evidence type="ECO:0000313" key="2">
    <source>
        <dbReference type="EMBL" id="QPS00746.1"/>
    </source>
</evidence>
<evidence type="ECO:0000313" key="1">
    <source>
        <dbReference type="EMBL" id="MCY3052423.1"/>
    </source>
</evidence>
<dbReference type="OrthoDB" id="2155895at2"/>
<dbReference type="GeneID" id="35768502"/>
<sequence>MTDWKGLDPKAFNRYRSWKNSSSPGICGSYCCSVLVHYHTLKDTGVDLDKDTLVAGFKEIVDDKRPYRGSFIWDIALALSMFCDKMPYQVKAGLLTEINLPDLIDQGYGPFIVGLQKPLKSSYGNHWIVVYAYRYNSAGQLFYLAYDNQGRSQVEVPASQSLTYCYLAEEEQVAADVYISDAYKINQLQRKQGIDFIPSRAYQAHQAVKEAQEKRRFLGKDFNEWKDLII</sequence>
<evidence type="ECO:0000313" key="3">
    <source>
        <dbReference type="Proteomes" id="UP000594771"/>
    </source>
</evidence>
<evidence type="ECO:0008006" key="5">
    <source>
        <dbReference type="Google" id="ProtNLM"/>
    </source>
</evidence>
<dbReference type="Proteomes" id="UP000594771">
    <property type="component" value="Chromosome"/>
</dbReference>
<reference evidence="2 3" key="1">
    <citation type="submission" date="2020-12" db="EMBL/GenBank/DDBJ databases">
        <title>FDA dAtabase for Regulatory Grade micrObial Sequences (FDA-ARGOS): Supporting development and validation of Infectious Disease Dx tests.</title>
        <authorList>
            <person name="Sproer C."/>
            <person name="Gronow S."/>
            <person name="Severitt S."/>
            <person name="Schroder I."/>
            <person name="Tallon L."/>
            <person name="Sadzewicz L."/>
            <person name="Zhao X."/>
            <person name="Boylan J."/>
            <person name="Ott S."/>
            <person name="Bowen H."/>
            <person name="Vavikolanu K."/>
            <person name="Mehta A."/>
            <person name="Aluvathingal J."/>
            <person name="Nadendla S."/>
            <person name="Lowell S."/>
            <person name="Myers T."/>
            <person name="Yan Y."/>
            <person name="Sichtig H."/>
        </authorList>
    </citation>
    <scope>NUCLEOTIDE SEQUENCE [LARGE SCALE GENOMIC DNA]</scope>
    <source>
        <strain evidence="2 3">FDAARGOS_911</strain>
    </source>
</reference>
<dbReference type="RefSeq" id="WP_060778376.1">
    <property type="nucleotide sequence ID" value="NZ_CAJHLF010000008.1"/>
</dbReference>
<dbReference type="EMBL" id="CP065662">
    <property type="protein sequence ID" value="QPS00746.1"/>
    <property type="molecule type" value="Genomic_DNA"/>
</dbReference>